<sequence length="464" mass="48212">MRTINIRNGSGRPHPAPAAADPAAGALHRIATKKAMVKLLPLMMLALLMSYIDRTNVGLAKEALQADVGISAAAFGLGAGVFFLSYAAFEIPSNIILHKVGPRVWLARIAVTWGLISSAMMFVNNETTFYILRFLLGAAEAGLVPGLMYMVTTWFAQKDRARIVGLVLVAGSVGAVIGNPLGGVLMLMDGIGGLHGWQWMFLLEGPPAVIAGILMYVRFPDRPHDAAWLSRAEADELVRHAGDPRTAAHVPMRRAFSNTVVLWASAVFFMVQLSVWGPVFFLPSVIAQMGVHSTATVGLLAGGVNLGAVAGVVLVPRMTRFFSGELPLIALCWVGVSVACCLFVAFGGFPAAQLVVIGVAGFFVVGMQPLIWSVAMARLTGKTAAAGLALLSTIGLFGGFFGPSVFGIAEQATGSAAAGFGLLVPVSLVSLAVVAVLGRAIRAEAGRTAPTGAAPADSGVPADA</sequence>
<dbReference type="OrthoDB" id="9773957at2"/>
<evidence type="ECO:0000256" key="5">
    <source>
        <dbReference type="ARBA" id="ARBA00023136"/>
    </source>
</evidence>
<dbReference type="EMBL" id="CAJB01000042">
    <property type="protein sequence ID" value="CCH76634.1"/>
    <property type="molecule type" value="Genomic_DNA"/>
</dbReference>
<dbReference type="PANTHER" id="PTHR43791:SF30">
    <property type="entry name" value="INNER MEMBRANE TRANSPORT PROTEIN RHMT"/>
    <property type="match status" value="1"/>
</dbReference>
<feature type="transmembrane region" description="Helical" evidence="7">
    <location>
        <begin position="352"/>
        <end position="372"/>
    </location>
</feature>
<feature type="transmembrane region" description="Helical" evidence="7">
    <location>
        <begin position="35"/>
        <end position="52"/>
    </location>
</feature>
<feature type="transmembrane region" description="Helical" evidence="7">
    <location>
        <begin position="415"/>
        <end position="437"/>
    </location>
</feature>
<feature type="region of interest" description="Disordered" evidence="6">
    <location>
        <begin position="1"/>
        <end position="20"/>
    </location>
</feature>
<dbReference type="GO" id="GO:0022857">
    <property type="term" value="F:transmembrane transporter activity"/>
    <property type="evidence" value="ECO:0007669"/>
    <property type="project" value="InterPro"/>
</dbReference>
<dbReference type="PANTHER" id="PTHR43791">
    <property type="entry name" value="PERMEASE-RELATED"/>
    <property type="match status" value="1"/>
</dbReference>
<feature type="transmembrane region" description="Helical" evidence="7">
    <location>
        <begin position="294"/>
        <end position="314"/>
    </location>
</feature>
<evidence type="ECO:0000256" key="6">
    <source>
        <dbReference type="SAM" id="MobiDB-lite"/>
    </source>
</evidence>
<keyword evidence="2" id="KW-0813">Transport</keyword>
<feature type="transmembrane region" description="Helical" evidence="7">
    <location>
        <begin position="384"/>
        <end position="409"/>
    </location>
</feature>
<dbReference type="GO" id="GO:0005886">
    <property type="term" value="C:plasma membrane"/>
    <property type="evidence" value="ECO:0007669"/>
    <property type="project" value="UniProtKB-SubCell"/>
</dbReference>
<organism evidence="9 10">
    <name type="scientific">Nostocoides japonicum T1-X7</name>
    <dbReference type="NCBI Taxonomy" id="1194083"/>
    <lineage>
        <taxon>Bacteria</taxon>
        <taxon>Bacillati</taxon>
        <taxon>Actinomycetota</taxon>
        <taxon>Actinomycetes</taxon>
        <taxon>Micrococcales</taxon>
        <taxon>Intrasporangiaceae</taxon>
        <taxon>Nostocoides</taxon>
    </lineage>
</organism>
<evidence type="ECO:0000313" key="9">
    <source>
        <dbReference type="EMBL" id="CCH76634.1"/>
    </source>
</evidence>
<dbReference type="AlphaFoldDB" id="A0A077LXB6"/>
<protein>
    <submittedName>
        <fullName evidence="9">Major facilitator superfamily MFS_1</fullName>
    </submittedName>
</protein>
<feature type="transmembrane region" description="Helical" evidence="7">
    <location>
        <begin position="326"/>
        <end position="346"/>
    </location>
</feature>
<dbReference type="Pfam" id="PF07690">
    <property type="entry name" value="MFS_1"/>
    <property type="match status" value="1"/>
</dbReference>
<feature type="transmembrane region" description="Helical" evidence="7">
    <location>
        <begin position="163"/>
        <end position="187"/>
    </location>
</feature>
<keyword evidence="4 7" id="KW-1133">Transmembrane helix</keyword>
<keyword evidence="3 7" id="KW-0812">Transmembrane</keyword>
<evidence type="ECO:0000313" key="10">
    <source>
        <dbReference type="Proteomes" id="UP000035721"/>
    </source>
</evidence>
<feature type="transmembrane region" description="Helical" evidence="7">
    <location>
        <begin position="260"/>
        <end position="282"/>
    </location>
</feature>
<feature type="transmembrane region" description="Helical" evidence="7">
    <location>
        <begin position="104"/>
        <end position="123"/>
    </location>
</feature>
<accession>A0A077LXB6</accession>
<feature type="transmembrane region" description="Helical" evidence="7">
    <location>
        <begin position="129"/>
        <end position="151"/>
    </location>
</feature>
<dbReference type="InterPro" id="IPR020846">
    <property type="entry name" value="MFS_dom"/>
</dbReference>
<dbReference type="SUPFAM" id="SSF103473">
    <property type="entry name" value="MFS general substrate transporter"/>
    <property type="match status" value="1"/>
</dbReference>
<comment type="caution">
    <text evidence="9">The sequence shown here is derived from an EMBL/GenBank/DDBJ whole genome shotgun (WGS) entry which is preliminary data.</text>
</comment>
<evidence type="ECO:0000256" key="2">
    <source>
        <dbReference type="ARBA" id="ARBA00022448"/>
    </source>
</evidence>
<feature type="domain" description="Major facilitator superfamily (MFS) profile" evidence="8">
    <location>
        <begin position="39"/>
        <end position="442"/>
    </location>
</feature>
<dbReference type="Gene3D" id="1.20.1250.20">
    <property type="entry name" value="MFS general substrate transporter like domains"/>
    <property type="match status" value="2"/>
</dbReference>
<proteinExistence type="predicted"/>
<evidence type="ECO:0000256" key="1">
    <source>
        <dbReference type="ARBA" id="ARBA00004651"/>
    </source>
</evidence>
<gene>
    <name evidence="9" type="ORF">BN12_1360022</name>
</gene>
<evidence type="ECO:0000256" key="3">
    <source>
        <dbReference type="ARBA" id="ARBA00022692"/>
    </source>
</evidence>
<comment type="subcellular location">
    <subcellularLocation>
        <location evidence="1">Cell membrane</location>
        <topology evidence="1">Multi-pass membrane protein</topology>
    </subcellularLocation>
</comment>
<dbReference type="STRING" id="1194083.BN12_1360022"/>
<name>A0A077LXB6_9MICO</name>
<dbReference type="FunFam" id="1.20.1250.20:FF:000018">
    <property type="entry name" value="MFS transporter permease"/>
    <property type="match status" value="1"/>
</dbReference>
<dbReference type="CDD" id="cd17319">
    <property type="entry name" value="MFS_ExuT_GudP_like"/>
    <property type="match status" value="1"/>
</dbReference>
<dbReference type="PROSITE" id="PS50850">
    <property type="entry name" value="MFS"/>
    <property type="match status" value="1"/>
</dbReference>
<evidence type="ECO:0000256" key="4">
    <source>
        <dbReference type="ARBA" id="ARBA00022989"/>
    </source>
</evidence>
<evidence type="ECO:0000256" key="7">
    <source>
        <dbReference type="SAM" id="Phobius"/>
    </source>
</evidence>
<keyword evidence="5 7" id="KW-0472">Membrane</keyword>
<dbReference type="InterPro" id="IPR011701">
    <property type="entry name" value="MFS"/>
</dbReference>
<reference evidence="9 10" key="1">
    <citation type="journal article" date="2013" name="ISME J.">
        <title>A metabolic model for members of the genus Tetrasphaera involved in enhanced biological phosphorus removal.</title>
        <authorList>
            <person name="Kristiansen R."/>
            <person name="Nguyen H.T.T."/>
            <person name="Saunders A.M."/>
            <person name="Nielsen J.L."/>
            <person name="Wimmer R."/>
            <person name="Le V.Q."/>
            <person name="McIlroy S.J."/>
            <person name="Petrovski S."/>
            <person name="Seviour R.J."/>
            <person name="Calteau A."/>
            <person name="Nielsen K.L."/>
            <person name="Nielsen P.H."/>
        </authorList>
    </citation>
    <scope>NUCLEOTIDE SEQUENCE [LARGE SCALE GENOMIC DNA]</scope>
    <source>
        <strain evidence="9 10">T1-X7</strain>
    </source>
</reference>
<feature type="transmembrane region" description="Helical" evidence="7">
    <location>
        <begin position="199"/>
        <end position="217"/>
    </location>
</feature>
<dbReference type="RefSeq" id="WP_083454651.1">
    <property type="nucleotide sequence ID" value="NZ_HF570958.1"/>
</dbReference>
<dbReference type="Proteomes" id="UP000035721">
    <property type="component" value="Unassembled WGS sequence"/>
</dbReference>
<evidence type="ECO:0000259" key="8">
    <source>
        <dbReference type="PROSITE" id="PS50850"/>
    </source>
</evidence>
<dbReference type="InterPro" id="IPR036259">
    <property type="entry name" value="MFS_trans_sf"/>
</dbReference>
<feature type="transmembrane region" description="Helical" evidence="7">
    <location>
        <begin position="72"/>
        <end position="92"/>
    </location>
</feature>
<keyword evidence="10" id="KW-1185">Reference proteome</keyword>